<proteinExistence type="predicted"/>
<keyword evidence="3" id="KW-1185">Reference proteome</keyword>
<reference evidence="2" key="2">
    <citation type="submission" date="2023-05" db="EMBL/GenBank/DDBJ databases">
        <authorList>
            <person name="Schelkunov M.I."/>
        </authorList>
    </citation>
    <scope>NUCLEOTIDE SEQUENCE</scope>
    <source>
        <strain evidence="2">Hsosn_3</strain>
        <tissue evidence="2">Leaf</tissue>
    </source>
</reference>
<dbReference type="AlphaFoldDB" id="A0AAD8J3G8"/>
<sequence length="145" mass="13690">MAVHRQTAASASTSPPNRLQHGCFGAVPTSPPTRPPSTLAHAPNLNASLGHVSVFGVPGKGGLIRGSGKPGSLGALGGNAKGGLEGSGKPGTFGIPGGKANGGLVGIGKPGGSFGVPGKRGGSFGVPGYGIGGLTYGGTGNRGGN</sequence>
<gene>
    <name evidence="2" type="ORF">POM88_014333</name>
</gene>
<organism evidence="2 3">
    <name type="scientific">Heracleum sosnowskyi</name>
    <dbReference type="NCBI Taxonomy" id="360622"/>
    <lineage>
        <taxon>Eukaryota</taxon>
        <taxon>Viridiplantae</taxon>
        <taxon>Streptophyta</taxon>
        <taxon>Embryophyta</taxon>
        <taxon>Tracheophyta</taxon>
        <taxon>Spermatophyta</taxon>
        <taxon>Magnoliopsida</taxon>
        <taxon>eudicotyledons</taxon>
        <taxon>Gunneridae</taxon>
        <taxon>Pentapetalae</taxon>
        <taxon>asterids</taxon>
        <taxon>campanulids</taxon>
        <taxon>Apiales</taxon>
        <taxon>Apiaceae</taxon>
        <taxon>Apioideae</taxon>
        <taxon>apioid superclade</taxon>
        <taxon>Tordylieae</taxon>
        <taxon>Tordyliinae</taxon>
        <taxon>Heracleum</taxon>
    </lineage>
</organism>
<dbReference type="EMBL" id="JAUIZM010000003">
    <property type="protein sequence ID" value="KAK1395277.1"/>
    <property type="molecule type" value="Genomic_DNA"/>
</dbReference>
<evidence type="ECO:0000313" key="2">
    <source>
        <dbReference type="EMBL" id="KAK1395277.1"/>
    </source>
</evidence>
<feature type="region of interest" description="Disordered" evidence="1">
    <location>
        <begin position="1"/>
        <end position="22"/>
    </location>
</feature>
<name>A0AAD8J3G8_9APIA</name>
<evidence type="ECO:0000313" key="3">
    <source>
        <dbReference type="Proteomes" id="UP001237642"/>
    </source>
</evidence>
<dbReference type="Proteomes" id="UP001237642">
    <property type="component" value="Unassembled WGS sequence"/>
</dbReference>
<accession>A0AAD8J3G8</accession>
<feature type="compositionally biased region" description="Polar residues" evidence="1">
    <location>
        <begin position="7"/>
        <end position="17"/>
    </location>
</feature>
<protein>
    <submittedName>
        <fullName evidence="2">Uncharacterized protein</fullName>
    </submittedName>
</protein>
<reference evidence="2" key="1">
    <citation type="submission" date="2023-02" db="EMBL/GenBank/DDBJ databases">
        <title>Genome of toxic invasive species Heracleum sosnowskyi carries increased number of genes despite the absence of recent whole-genome duplications.</title>
        <authorList>
            <person name="Schelkunov M."/>
            <person name="Shtratnikova V."/>
            <person name="Makarenko M."/>
            <person name="Klepikova A."/>
            <person name="Omelchenko D."/>
            <person name="Novikova G."/>
            <person name="Obukhova E."/>
            <person name="Bogdanov V."/>
            <person name="Penin A."/>
            <person name="Logacheva M."/>
        </authorList>
    </citation>
    <scope>NUCLEOTIDE SEQUENCE</scope>
    <source>
        <strain evidence="2">Hsosn_3</strain>
        <tissue evidence="2">Leaf</tissue>
    </source>
</reference>
<comment type="caution">
    <text evidence="2">The sequence shown here is derived from an EMBL/GenBank/DDBJ whole genome shotgun (WGS) entry which is preliminary data.</text>
</comment>
<evidence type="ECO:0000256" key="1">
    <source>
        <dbReference type="SAM" id="MobiDB-lite"/>
    </source>
</evidence>